<organism evidence="5 6">
    <name type="scientific">Verticillium nonalfalfae</name>
    <dbReference type="NCBI Taxonomy" id="1051616"/>
    <lineage>
        <taxon>Eukaryota</taxon>
        <taxon>Fungi</taxon>
        <taxon>Dikarya</taxon>
        <taxon>Ascomycota</taxon>
        <taxon>Pezizomycotina</taxon>
        <taxon>Sordariomycetes</taxon>
        <taxon>Hypocreomycetidae</taxon>
        <taxon>Glomerellales</taxon>
        <taxon>Plectosphaerellaceae</taxon>
        <taxon>Verticillium</taxon>
    </lineage>
</organism>
<dbReference type="GeneID" id="39607827"/>
<dbReference type="AlphaFoldDB" id="A0A3M9YEE2"/>
<keyword evidence="2" id="KW-0285">Flavoprotein</keyword>
<sequence>MARSSFLAKLALGLGLFSGAQAQSAAFTDPDTGIIYQQVTRGAYTFGIALPETPGTDLIGRISVQGTSGWGGVSLGGRMANSLMVIAWPNGDDIVASLRHSTGYASPGLYAGDAALKTIAAGTSFDGTTFTYTFLCQGCIQADGTTFAADASTADIGYGLAGASVSAPTNPASPLTFHSGGFGIFGVDLAAAQSSQFATWAALADETGGPPDGGGGETPNPGNTTVPISNSTYDYIVVGGGPAGLVASQRLTETGRSVLLIERGRASTASTGGNRLVPWNQSLTYYDVPGLFSNLPFATLGEGYCTDTAAVAGCVLGGGGSVNGMAFIHPPTWDFDDEWPEGWTWDDVAPAAARLYARNPGTTSPSRDGKYYDNESANVLEPFLKSHGWTFADGIQNPDEKVQSYGPPSLNIANGLRSGPIHTYLPLAQAKPDFKLELNTKVIRAIRTNSTITGVEVENAQGRQIINLKAGGAVILAAGVMSTPRVLFNSGIGPSAQINTVKSGTTGVTLPVESAWINLPVGLDVKDHSRYEITFNVTDGLTTYSSAQLANPTEEDKALFNAGSGVLTQSFQRLDLFRQVNTSDGHVIMFQSHVNSQSNDTVRFMMLMSHGLTSRGELAINAAGNTLFTKAPWTNTDTDREAWSIAINELFDLSRQSNSPISFSGGKNATAQVILDTPVQSGIHMVGSAKMGTDDGREGGSAVVDLNTKVYGTDNLFVVDASFHPDLSTGNTQAIVMVAAEHAVKKIITLREGGGSGCRRRPRIVRN</sequence>
<dbReference type="PANTHER" id="PTHR47190">
    <property type="entry name" value="DEHYDROGENASE, PUTATIVE-RELATED"/>
    <property type="match status" value="1"/>
</dbReference>
<reference evidence="5 6" key="1">
    <citation type="submission" date="2018-10" db="EMBL/GenBank/DDBJ databases">
        <title>Genome sequence of Verticillium nonalfalfae VnAa140.</title>
        <authorList>
            <person name="Stajich J.E."/>
            <person name="Kasson M.T."/>
        </authorList>
    </citation>
    <scope>NUCLEOTIDE SEQUENCE [LARGE SCALE GENOMIC DNA]</scope>
    <source>
        <strain evidence="5 6">VnAa140</strain>
    </source>
</reference>
<dbReference type="RefSeq" id="XP_028496932.1">
    <property type="nucleotide sequence ID" value="XM_028638312.1"/>
</dbReference>
<accession>A0A3M9YEE2</accession>
<dbReference type="Gene3D" id="2.60.40.1210">
    <property type="entry name" value="Cellobiose dehydrogenase, cytochrome domain"/>
    <property type="match status" value="1"/>
</dbReference>
<dbReference type="SUPFAM" id="SSF51905">
    <property type="entry name" value="FAD/NAD(P)-binding domain"/>
    <property type="match status" value="1"/>
</dbReference>
<dbReference type="InterPro" id="IPR036188">
    <property type="entry name" value="FAD/NAD-bd_sf"/>
</dbReference>
<feature type="chain" id="PRO_5018298210" description="Glucose-methanol-choline oxidoreductase N-terminal domain-containing protein" evidence="3">
    <location>
        <begin position="23"/>
        <end position="767"/>
    </location>
</feature>
<dbReference type="GO" id="GO:0050660">
    <property type="term" value="F:flavin adenine dinucleotide binding"/>
    <property type="evidence" value="ECO:0007669"/>
    <property type="project" value="InterPro"/>
</dbReference>
<dbReference type="PROSITE" id="PS00623">
    <property type="entry name" value="GMC_OXRED_1"/>
    <property type="match status" value="1"/>
</dbReference>
<evidence type="ECO:0000256" key="3">
    <source>
        <dbReference type="SAM" id="SignalP"/>
    </source>
</evidence>
<keyword evidence="3" id="KW-0732">Signal</keyword>
<dbReference type="CDD" id="cd09630">
    <property type="entry name" value="CDH_like_cytochrome"/>
    <property type="match status" value="1"/>
</dbReference>
<dbReference type="STRING" id="1051616.A0A3M9YEE2"/>
<evidence type="ECO:0000256" key="1">
    <source>
        <dbReference type="ARBA" id="ARBA00010790"/>
    </source>
</evidence>
<evidence type="ECO:0000313" key="6">
    <source>
        <dbReference type="Proteomes" id="UP000267145"/>
    </source>
</evidence>
<dbReference type="InterPro" id="IPR015920">
    <property type="entry name" value="Cellobiose_DH-like_cyt"/>
</dbReference>
<dbReference type="InterPro" id="IPR007867">
    <property type="entry name" value="GMC_OxRtase_C"/>
</dbReference>
<proteinExistence type="inferred from homology"/>
<keyword evidence="2" id="KW-0274">FAD</keyword>
<dbReference type="InterPro" id="IPR000172">
    <property type="entry name" value="GMC_OxRdtase_N"/>
</dbReference>
<evidence type="ECO:0000256" key="2">
    <source>
        <dbReference type="RuleBase" id="RU003968"/>
    </source>
</evidence>
<dbReference type="Gene3D" id="3.50.50.60">
    <property type="entry name" value="FAD/NAD(P)-binding domain"/>
    <property type="match status" value="1"/>
</dbReference>
<evidence type="ECO:0000313" key="5">
    <source>
        <dbReference type="EMBL" id="RNJ58774.1"/>
    </source>
</evidence>
<dbReference type="Pfam" id="PF00732">
    <property type="entry name" value="GMC_oxred_N"/>
    <property type="match status" value="1"/>
</dbReference>
<gene>
    <name evidence="5" type="ORF">D7B24_004138</name>
</gene>
<evidence type="ECO:0000259" key="4">
    <source>
        <dbReference type="PROSITE" id="PS00623"/>
    </source>
</evidence>
<protein>
    <recommendedName>
        <fullName evidence="4">Glucose-methanol-choline oxidoreductase N-terminal domain-containing protein</fullName>
    </recommendedName>
</protein>
<dbReference type="PANTHER" id="PTHR47190:SF4">
    <property type="entry name" value="DEHYDROGENASE, PUTATIVE-RELATED"/>
    <property type="match status" value="1"/>
</dbReference>
<keyword evidence="6" id="KW-1185">Reference proteome</keyword>
<feature type="signal peptide" evidence="3">
    <location>
        <begin position="1"/>
        <end position="22"/>
    </location>
</feature>
<dbReference type="GO" id="GO:0016614">
    <property type="term" value="F:oxidoreductase activity, acting on CH-OH group of donors"/>
    <property type="evidence" value="ECO:0007669"/>
    <property type="project" value="InterPro"/>
</dbReference>
<dbReference type="Proteomes" id="UP000267145">
    <property type="component" value="Unassembled WGS sequence"/>
</dbReference>
<dbReference type="Pfam" id="PF16010">
    <property type="entry name" value="CDH-cyt"/>
    <property type="match status" value="1"/>
</dbReference>
<dbReference type="SUPFAM" id="SSF54373">
    <property type="entry name" value="FAD-linked reductases, C-terminal domain"/>
    <property type="match status" value="1"/>
</dbReference>
<dbReference type="SUPFAM" id="SSF49344">
    <property type="entry name" value="CBD9-like"/>
    <property type="match status" value="1"/>
</dbReference>
<feature type="domain" description="Glucose-methanol-choline oxidoreductase N-terminal" evidence="4">
    <location>
        <begin position="313"/>
        <end position="336"/>
    </location>
</feature>
<dbReference type="InterPro" id="IPR053208">
    <property type="entry name" value="GMC_Oxidoreductase_CD"/>
</dbReference>
<comment type="caution">
    <text evidence="5">The sequence shown here is derived from an EMBL/GenBank/DDBJ whole genome shotgun (WGS) entry which is preliminary data.</text>
</comment>
<dbReference type="EMBL" id="RBVV01000023">
    <property type="protein sequence ID" value="RNJ58774.1"/>
    <property type="molecule type" value="Genomic_DNA"/>
</dbReference>
<name>A0A3M9YEE2_9PEZI</name>
<comment type="similarity">
    <text evidence="1 2">Belongs to the GMC oxidoreductase family.</text>
</comment>
<dbReference type="Pfam" id="PF05199">
    <property type="entry name" value="GMC_oxred_C"/>
    <property type="match status" value="1"/>
</dbReference>
<dbReference type="Gene3D" id="3.30.410.10">
    <property type="entry name" value="Cholesterol Oxidase, domain 2"/>
    <property type="match status" value="1"/>
</dbReference>